<feature type="domain" description="DNA mismatch repair proteins mutS family" evidence="11">
    <location>
        <begin position="693"/>
        <end position="709"/>
    </location>
</feature>
<dbReference type="PIRSF" id="PIRSF037677">
    <property type="entry name" value="DNA_mis_repair_Msh6"/>
    <property type="match status" value="1"/>
</dbReference>
<keyword evidence="6 9" id="KW-0238">DNA-binding</keyword>
<dbReference type="NCBIfam" id="TIGR01070">
    <property type="entry name" value="mutS1"/>
    <property type="match status" value="1"/>
</dbReference>
<keyword evidence="13" id="KW-1185">Reference proteome</keyword>
<dbReference type="Gene3D" id="1.10.1420.10">
    <property type="match status" value="2"/>
</dbReference>
<reference evidence="12 13" key="1">
    <citation type="submission" date="2019-02" db="EMBL/GenBank/DDBJ databases">
        <title>Deep-cultivation of Planctomycetes and their phenomic and genomic characterization uncovers novel biology.</title>
        <authorList>
            <person name="Wiegand S."/>
            <person name="Jogler M."/>
            <person name="Boedeker C."/>
            <person name="Pinto D."/>
            <person name="Vollmers J."/>
            <person name="Rivas-Marin E."/>
            <person name="Kohn T."/>
            <person name="Peeters S.H."/>
            <person name="Heuer A."/>
            <person name="Rast P."/>
            <person name="Oberbeckmann S."/>
            <person name="Bunk B."/>
            <person name="Jeske O."/>
            <person name="Meyerdierks A."/>
            <person name="Storesund J.E."/>
            <person name="Kallscheuer N."/>
            <person name="Luecker S."/>
            <person name="Lage O.M."/>
            <person name="Pohl T."/>
            <person name="Merkel B.J."/>
            <person name="Hornburger P."/>
            <person name="Mueller R.-W."/>
            <person name="Bruemmer F."/>
            <person name="Labrenz M."/>
            <person name="Spormann A.M."/>
            <person name="Op den Camp H."/>
            <person name="Overmann J."/>
            <person name="Amann R."/>
            <person name="Jetten M.S.M."/>
            <person name="Mascher T."/>
            <person name="Medema M.H."/>
            <person name="Devos D.P."/>
            <person name="Kaster A.-K."/>
            <person name="Ovreas L."/>
            <person name="Rohde M."/>
            <person name="Galperin M.Y."/>
            <person name="Jogler C."/>
        </authorList>
    </citation>
    <scope>NUCLEOTIDE SEQUENCE [LARGE SCALE GENOMIC DNA]</scope>
    <source>
        <strain evidence="12 13">Pan161</strain>
    </source>
</reference>
<feature type="binding site" evidence="9">
    <location>
        <begin position="619"/>
        <end position="626"/>
    </location>
    <ligand>
        <name>ATP</name>
        <dbReference type="ChEBI" id="CHEBI:30616"/>
    </ligand>
</feature>
<evidence type="ECO:0000313" key="12">
    <source>
        <dbReference type="EMBL" id="QDT91965.1"/>
    </source>
</evidence>
<dbReference type="InterPro" id="IPR045076">
    <property type="entry name" value="MutS"/>
</dbReference>
<keyword evidence="3 9" id="KW-0547">Nucleotide-binding</keyword>
<evidence type="ECO:0000256" key="4">
    <source>
        <dbReference type="ARBA" id="ARBA00022763"/>
    </source>
</evidence>
<dbReference type="GO" id="GO:0003684">
    <property type="term" value="F:damaged DNA binding"/>
    <property type="evidence" value="ECO:0007669"/>
    <property type="project" value="UniProtKB-UniRule"/>
</dbReference>
<evidence type="ECO:0000256" key="2">
    <source>
        <dbReference type="ARBA" id="ARBA00021982"/>
    </source>
</evidence>
<evidence type="ECO:0000256" key="10">
    <source>
        <dbReference type="RuleBase" id="RU003756"/>
    </source>
</evidence>
<dbReference type="GO" id="GO:0030983">
    <property type="term" value="F:mismatched DNA binding"/>
    <property type="evidence" value="ECO:0007669"/>
    <property type="project" value="InterPro"/>
</dbReference>
<dbReference type="SUPFAM" id="SSF48334">
    <property type="entry name" value="DNA repair protein MutS, domain III"/>
    <property type="match status" value="1"/>
</dbReference>
<dbReference type="PANTHER" id="PTHR11361">
    <property type="entry name" value="DNA MISMATCH REPAIR PROTEIN MUTS FAMILY MEMBER"/>
    <property type="match status" value="1"/>
</dbReference>
<dbReference type="GO" id="GO:0005829">
    <property type="term" value="C:cytosol"/>
    <property type="evidence" value="ECO:0007669"/>
    <property type="project" value="TreeGrafter"/>
</dbReference>
<dbReference type="PANTHER" id="PTHR11361:SF34">
    <property type="entry name" value="DNA MISMATCH REPAIR PROTEIN MSH1, MITOCHONDRIAL"/>
    <property type="match status" value="1"/>
</dbReference>
<dbReference type="InterPro" id="IPR007695">
    <property type="entry name" value="DNA_mismatch_repair_MutS-lik_N"/>
</dbReference>
<dbReference type="SUPFAM" id="SSF52540">
    <property type="entry name" value="P-loop containing nucleoside triphosphate hydrolases"/>
    <property type="match status" value="1"/>
</dbReference>
<dbReference type="InterPro" id="IPR007696">
    <property type="entry name" value="DNA_mismatch_repair_MutS_core"/>
</dbReference>
<dbReference type="NCBIfam" id="NF003810">
    <property type="entry name" value="PRK05399.1"/>
    <property type="match status" value="1"/>
</dbReference>
<comment type="similarity">
    <text evidence="1 9 10">Belongs to the DNA mismatch repair MutS family.</text>
</comment>
<evidence type="ECO:0000256" key="5">
    <source>
        <dbReference type="ARBA" id="ARBA00022840"/>
    </source>
</evidence>
<protein>
    <recommendedName>
        <fullName evidence="2 9">DNA mismatch repair protein MutS</fullName>
    </recommendedName>
</protein>
<dbReference type="Pfam" id="PF05188">
    <property type="entry name" value="MutS_II"/>
    <property type="match status" value="1"/>
</dbReference>
<keyword evidence="7 9" id="KW-0234">DNA repair</keyword>
<dbReference type="GO" id="GO:0006298">
    <property type="term" value="P:mismatch repair"/>
    <property type="evidence" value="ECO:0007669"/>
    <property type="project" value="UniProtKB-UniRule"/>
</dbReference>
<dbReference type="InterPro" id="IPR000432">
    <property type="entry name" value="DNA_mismatch_repair_MutS_C"/>
</dbReference>
<dbReference type="SUPFAM" id="SSF53150">
    <property type="entry name" value="DNA repair protein MutS, domain II"/>
    <property type="match status" value="1"/>
</dbReference>
<dbReference type="HAMAP" id="MF_00096">
    <property type="entry name" value="MutS"/>
    <property type="match status" value="1"/>
</dbReference>
<dbReference type="Pfam" id="PF05192">
    <property type="entry name" value="MutS_III"/>
    <property type="match status" value="1"/>
</dbReference>
<dbReference type="InterPro" id="IPR007861">
    <property type="entry name" value="DNA_mismatch_repair_MutS_clamp"/>
</dbReference>
<dbReference type="SMART" id="SM00534">
    <property type="entry name" value="MUTSac"/>
    <property type="match status" value="1"/>
</dbReference>
<dbReference type="Gene3D" id="3.40.50.300">
    <property type="entry name" value="P-loop containing nucleotide triphosphate hydrolases"/>
    <property type="match status" value="1"/>
</dbReference>
<dbReference type="Proteomes" id="UP000316855">
    <property type="component" value="Chromosome"/>
</dbReference>
<dbReference type="Pfam" id="PF05190">
    <property type="entry name" value="MutS_IV"/>
    <property type="match status" value="1"/>
</dbReference>
<dbReference type="InterPro" id="IPR017261">
    <property type="entry name" value="DNA_mismatch_repair_MutS/MSH"/>
</dbReference>
<name>A0A517VG60_9PLAN</name>
<dbReference type="SUPFAM" id="SSF55271">
    <property type="entry name" value="DNA repair protein MutS, domain I"/>
    <property type="match status" value="1"/>
</dbReference>
<evidence type="ECO:0000259" key="11">
    <source>
        <dbReference type="PROSITE" id="PS00486"/>
    </source>
</evidence>
<evidence type="ECO:0000256" key="8">
    <source>
        <dbReference type="ARBA" id="ARBA00024647"/>
    </source>
</evidence>
<dbReference type="InterPro" id="IPR005748">
    <property type="entry name" value="DNA_mismatch_repair_MutS"/>
</dbReference>
<dbReference type="GO" id="GO:0005524">
    <property type="term" value="F:ATP binding"/>
    <property type="evidence" value="ECO:0007669"/>
    <property type="project" value="UniProtKB-UniRule"/>
</dbReference>
<dbReference type="Pfam" id="PF01624">
    <property type="entry name" value="MutS_I"/>
    <property type="match status" value="1"/>
</dbReference>
<evidence type="ECO:0000256" key="9">
    <source>
        <dbReference type="HAMAP-Rule" id="MF_00096"/>
    </source>
</evidence>
<dbReference type="FunFam" id="3.40.1170.10:FF:000001">
    <property type="entry name" value="DNA mismatch repair protein MutS"/>
    <property type="match status" value="1"/>
</dbReference>
<evidence type="ECO:0000313" key="13">
    <source>
        <dbReference type="Proteomes" id="UP000316855"/>
    </source>
</evidence>
<dbReference type="Gene3D" id="3.30.420.110">
    <property type="entry name" value="MutS, connector domain"/>
    <property type="match status" value="1"/>
</dbReference>
<dbReference type="InterPro" id="IPR036678">
    <property type="entry name" value="MutS_con_dom_sf"/>
</dbReference>
<dbReference type="FunFam" id="1.10.1420.10:FF:000001">
    <property type="entry name" value="DNA mismatch repair protein MutS"/>
    <property type="match status" value="1"/>
</dbReference>
<accession>A0A517VG60</accession>
<organism evidence="12 13">
    <name type="scientific">Gimesia algae</name>
    <dbReference type="NCBI Taxonomy" id="2527971"/>
    <lineage>
        <taxon>Bacteria</taxon>
        <taxon>Pseudomonadati</taxon>
        <taxon>Planctomycetota</taxon>
        <taxon>Planctomycetia</taxon>
        <taxon>Planctomycetales</taxon>
        <taxon>Planctomycetaceae</taxon>
        <taxon>Gimesia</taxon>
    </lineage>
</organism>
<evidence type="ECO:0000256" key="6">
    <source>
        <dbReference type="ARBA" id="ARBA00023125"/>
    </source>
</evidence>
<gene>
    <name evidence="12" type="primary">mutS_2</name>
    <name evidence="9" type="synonym">mutS</name>
    <name evidence="12" type="ORF">Pan161_36290</name>
</gene>
<keyword evidence="4 9" id="KW-0227">DNA damage</keyword>
<dbReference type="EMBL" id="CP036343">
    <property type="protein sequence ID" value="QDT91965.1"/>
    <property type="molecule type" value="Genomic_DNA"/>
</dbReference>
<keyword evidence="5 9" id="KW-0067">ATP-binding</keyword>
<dbReference type="SMART" id="SM00533">
    <property type="entry name" value="MUTSd"/>
    <property type="match status" value="1"/>
</dbReference>
<sequence>MTKTGKKLTPMMERYLEVKRQNPGTLLLFRMGDFYELFHEDAEIAARILGITLTSRDKTSSNPIPMAGFPHHSLDNYLYKLIHAGYRASICDQVEDPKKAKGMVKREVTRVVTPGTLTDDALLDPHENNFLASIYFGKSNIGLAWLELSTGRFLTSNTTAEHLVDELARIHPAECIFAEGNTALQNAVGHLDTMLTERPPWSFAEGESEKRLLDHFGTKTLEGFNLEAGTASITAAGALLEYIQETQKSSIPHINQIEPYERGDRLLIDEATRRSLELTRTIREGKREGSLISVLDETVTSMGARLLTDWIANPLTSLSQIERRLDAVEELSQNPVLCTEVREQLAKTYDLQRLTARIATGRANARDLSFLAQTLALLPKLKAKLAGRKTELLQNLEAGIDLCAEVRSDIETMIIEDPPLTLNEGGVIRPGFSEELDELRSLSKGGKEWIAGYRNEESERIGIPNLKVGYNKVFGYYLEVSAAHAAKVPEHYIRKQTLKNQERYITPELKEYEEKVLKAEDRAVELEQSMFDELRERVAKEAPRTQKTAEILAQIDVLFGLAHLATHAGYTRPEMTEEPVLDIRESRHPVLDRLQPSGEFVPNDVLLGEPYGRVQIITGPNMAGKSTYIRQAALLTLMAQIGSFIPASEARIGIADRIFARVGASDELSKGQSTFMVEMTEAARILNSASERSLVILDEIGRGTSTYDGISLAWSMTEFLHDQIKSRTLFATHYHELTELTQTLKQTSNWNVAVHEQDGEIVFLHKIVEGSANKSYGIHVARLAGVPDQVIQRANQILSTLEKDHIDESGQTTIPPRIDKKSSHQQLSLFGNTTHPVLDEIRDLKVDEMTPLAALEELYRIREQLN</sequence>
<dbReference type="RefSeq" id="WP_145229245.1">
    <property type="nucleotide sequence ID" value="NZ_CP036343.1"/>
</dbReference>
<evidence type="ECO:0000256" key="7">
    <source>
        <dbReference type="ARBA" id="ARBA00023204"/>
    </source>
</evidence>
<dbReference type="AlphaFoldDB" id="A0A517VG60"/>
<dbReference type="InterPro" id="IPR036187">
    <property type="entry name" value="DNA_mismatch_repair_MutS_sf"/>
</dbReference>
<comment type="function">
    <text evidence="8 9">This protein is involved in the repair of mismatches in DNA. It is possible that it carries out the mismatch recognition step. This protein has a weak ATPase activity.</text>
</comment>
<proteinExistence type="inferred from homology"/>
<evidence type="ECO:0000256" key="3">
    <source>
        <dbReference type="ARBA" id="ARBA00022741"/>
    </source>
</evidence>
<dbReference type="InterPro" id="IPR016151">
    <property type="entry name" value="DNA_mismatch_repair_MutS_N"/>
</dbReference>
<dbReference type="InterPro" id="IPR027417">
    <property type="entry name" value="P-loop_NTPase"/>
</dbReference>
<dbReference type="KEGG" id="gax:Pan161_36290"/>
<dbReference type="PROSITE" id="PS00486">
    <property type="entry name" value="DNA_MISMATCH_REPAIR_2"/>
    <property type="match status" value="1"/>
</dbReference>
<dbReference type="CDD" id="cd03284">
    <property type="entry name" value="ABC_MutS1"/>
    <property type="match status" value="1"/>
</dbReference>
<evidence type="ECO:0000256" key="1">
    <source>
        <dbReference type="ARBA" id="ARBA00006271"/>
    </source>
</evidence>
<dbReference type="GO" id="GO:0140664">
    <property type="term" value="F:ATP-dependent DNA damage sensor activity"/>
    <property type="evidence" value="ECO:0007669"/>
    <property type="project" value="InterPro"/>
</dbReference>
<dbReference type="OrthoDB" id="9802448at2"/>
<dbReference type="Pfam" id="PF00488">
    <property type="entry name" value="MutS_V"/>
    <property type="match status" value="1"/>
</dbReference>
<dbReference type="Gene3D" id="3.40.1170.10">
    <property type="entry name" value="DNA repair protein MutS, domain I"/>
    <property type="match status" value="1"/>
</dbReference>
<dbReference type="Gene3D" id="6.10.140.430">
    <property type="match status" value="1"/>
</dbReference>
<dbReference type="FunFam" id="3.40.50.300:FF:000870">
    <property type="entry name" value="MutS protein homolog 4"/>
    <property type="match status" value="1"/>
</dbReference>
<dbReference type="InterPro" id="IPR007860">
    <property type="entry name" value="DNA_mmatch_repair_MutS_con_dom"/>
</dbReference>